<dbReference type="STRING" id="1245769.A0A0C7MZH0"/>
<dbReference type="GeneID" id="34686670"/>
<feature type="domain" description="HIT-type" evidence="2">
    <location>
        <begin position="5"/>
        <end position="43"/>
    </location>
</feature>
<evidence type="ECO:0000313" key="3">
    <source>
        <dbReference type="EMBL" id="CEP63177.1"/>
    </source>
</evidence>
<dbReference type="InterPro" id="IPR040722">
    <property type="entry name" value="Hit1_C"/>
</dbReference>
<keyword evidence="1" id="KW-0863">Zinc-finger</keyword>
<keyword evidence="1" id="KW-0479">Metal-binding</keyword>
<dbReference type="Pfam" id="PF18268">
    <property type="entry name" value="Hit1_C"/>
    <property type="match status" value="1"/>
</dbReference>
<proteinExistence type="predicted"/>
<dbReference type="GO" id="GO:0000463">
    <property type="term" value="P:maturation of LSU-rRNA from tricistronic rRNA transcript (SSU-rRNA, 5.8S rRNA, LSU-rRNA)"/>
    <property type="evidence" value="ECO:0007669"/>
    <property type="project" value="EnsemblFungi"/>
</dbReference>
<gene>
    <name evidence="3" type="ORF">LALA0_S07e04148g</name>
</gene>
<keyword evidence="4" id="KW-1185">Reference proteome</keyword>
<evidence type="ECO:0000256" key="1">
    <source>
        <dbReference type="PROSITE-ProRule" id="PRU00453"/>
    </source>
</evidence>
<evidence type="ECO:0000259" key="2">
    <source>
        <dbReference type="PROSITE" id="PS51083"/>
    </source>
</evidence>
<dbReference type="Proteomes" id="UP000054304">
    <property type="component" value="Unassembled WGS sequence"/>
</dbReference>
<name>A0A0C7MZH0_9SACH</name>
<dbReference type="EMBL" id="LN736366">
    <property type="protein sequence ID" value="CEP63177.1"/>
    <property type="molecule type" value="Genomic_DNA"/>
</dbReference>
<keyword evidence="1" id="KW-0862">Zinc</keyword>
<dbReference type="RefSeq" id="XP_022629398.1">
    <property type="nucleotide sequence ID" value="XM_022771496.1"/>
</dbReference>
<organism evidence="3 4">
    <name type="scientific">Lachancea lanzarotensis</name>
    <dbReference type="NCBI Taxonomy" id="1245769"/>
    <lineage>
        <taxon>Eukaryota</taxon>
        <taxon>Fungi</taxon>
        <taxon>Dikarya</taxon>
        <taxon>Ascomycota</taxon>
        <taxon>Saccharomycotina</taxon>
        <taxon>Saccharomycetes</taxon>
        <taxon>Saccharomycetales</taxon>
        <taxon>Saccharomycetaceae</taxon>
        <taxon>Lachancea</taxon>
    </lineage>
</organism>
<dbReference type="Gene3D" id="3.30.60.190">
    <property type="match status" value="1"/>
</dbReference>
<dbReference type="PROSITE" id="PS51083">
    <property type="entry name" value="ZF_HIT"/>
    <property type="match status" value="1"/>
</dbReference>
<dbReference type="OrthoDB" id="18412at2759"/>
<dbReference type="InterPro" id="IPR007529">
    <property type="entry name" value="Znf_HIT"/>
</dbReference>
<dbReference type="GO" id="GO:0000492">
    <property type="term" value="P:box C/D snoRNP assembly"/>
    <property type="evidence" value="ECO:0007669"/>
    <property type="project" value="EnsemblFungi"/>
</dbReference>
<protein>
    <submittedName>
        <fullName evidence="3">LALA0S07e04148g1_1</fullName>
    </submittedName>
</protein>
<sequence>MTIKCQICSAQDSKYKCPKCGVRYCSLACFKNAEKHVHDEQTTESKEESKTLSEKVELPVLKTAELDTIYRESAEIQQLLKYNTVKFHLAKVYRILGARSETTGGSKGSDLSSEAKQQLAVDYLNALRYGGVHFNEAIEEFCQISAKKLESGS</sequence>
<dbReference type="Gene3D" id="1.20.1440.260">
    <property type="match status" value="1"/>
</dbReference>
<evidence type="ECO:0000313" key="4">
    <source>
        <dbReference type="Proteomes" id="UP000054304"/>
    </source>
</evidence>
<dbReference type="CDD" id="cd23024">
    <property type="entry name" value="zf-HIT_ZNHIT2-3"/>
    <property type="match status" value="1"/>
</dbReference>
<dbReference type="Pfam" id="PF04438">
    <property type="entry name" value="zf-HIT"/>
    <property type="match status" value="1"/>
</dbReference>
<dbReference type="AlphaFoldDB" id="A0A0C7MZH0"/>
<dbReference type="HOGENOM" id="CLU_1619339_0_0_1"/>
<dbReference type="GO" id="GO:0008270">
    <property type="term" value="F:zinc ion binding"/>
    <property type="evidence" value="ECO:0007669"/>
    <property type="project" value="UniProtKB-UniRule"/>
</dbReference>
<dbReference type="SUPFAM" id="SSF144232">
    <property type="entry name" value="HIT/MYND zinc finger-like"/>
    <property type="match status" value="1"/>
</dbReference>
<reference evidence="3 4" key="1">
    <citation type="submission" date="2014-12" db="EMBL/GenBank/DDBJ databases">
        <authorList>
            <person name="Neuveglise Cecile"/>
        </authorList>
    </citation>
    <scope>NUCLEOTIDE SEQUENCE [LARGE SCALE GENOMIC DNA]</scope>
    <source>
        <strain evidence="3 4">CBS 12615</strain>
    </source>
</reference>
<accession>A0A0C7MZH0</accession>